<dbReference type="SUPFAM" id="SSF52025">
    <property type="entry name" value="PA domain"/>
    <property type="match status" value="1"/>
</dbReference>
<organism evidence="3 4">
    <name type="scientific">Sphagnurus paluster</name>
    <dbReference type="NCBI Taxonomy" id="117069"/>
    <lineage>
        <taxon>Eukaryota</taxon>
        <taxon>Fungi</taxon>
        <taxon>Dikarya</taxon>
        <taxon>Basidiomycota</taxon>
        <taxon>Agaricomycotina</taxon>
        <taxon>Agaricomycetes</taxon>
        <taxon>Agaricomycetidae</taxon>
        <taxon>Agaricales</taxon>
        <taxon>Tricholomatineae</taxon>
        <taxon>Lyophyllaceae</taxon>
        <taxon>Sphagnurus</taxon>
    </lineage>
</organism>
<dbReference type="Pfam" id="PF02225">
    <property type="entry name" value="PA"/>
    <property type="match status" value="1"/>
</dbReference>
<name>A0A9P7GH87_9AGAR</name>
<evidence type="ECO:0000259" key="2">
    <source>
        <dbReference type="Pfam" id="PF02225"/>
    </source>
</evidence>
<dbReference type="PANTHER" id="PTHR10404">
    <property type="entry name" value="N-ACETYLATED-ALPHA-LINKED ACIDIC DIPEPTIDASE"/>
    <property type="match status" value="1"/>
</dbReference>
<evidence type="ECO:0000313" key="3">
    <source>
        <dbReference type="EMBL" id="KAG5650582.1"/>
    </source>
</evidence>
<dbReference type="InterPro" id="IPR046450">
    <property type="entry name" value="PA_dom_sf"/>
</dbReference>
<feature type="region of interest" description="Disordered" evidence="1">
    <location>
        <begin position="294"/>
        <end position="349"/>
    </location>
</feature>
<dbReference type="Gene3D" id="3.50.30.30">
    <property type="match status" value="1"/>
</dbReference>
<protein>
    <recommendedName>
        <fullName evidence="2">PA domain-containing protein</fullName>
    </recommendedName>
</protein>
<gene>
    <name evidence="3" type="ORF">H0H81_011721</name>
</gene>
<dbReference type="Proteomes" id="UP000717328">
    <property type="component" value="Unassembled WGS sequence"/>
</dbReference>
<dbReference type="EMBL" id="JABCKI010000409">
    <property type="protein sequence ID" value="KAG5650582.1"/>
    <property type="molecule type" value="Genomic_DNA"/>
</dbReference>
<dbReference type="OrthoDB" id="5841748at2759"/>
<feature type="domain" description="PA" evidence="2">
    <location>
        <begin position="217"/>
        <end position="284"/>
    </location>
</feature>
<dbReference type="InterPro" id="IPR039373">
    <property type="entry name" value="Peptidase_M28B"/>
</dbReference>
<feature type="compositionally biased region" description="Polar residues" evidence="1">
    <location>
        <begin position="299"/>
        <end position="312"/>
    </location>
</feature>
<dbReference type="AlphaFoldDB" id="A0A9P7GH87"/>
<evidence type="ECO:0000313" key="4">
    <source>
        <dbReference type="Proteomes" id="UP000717328"/>
    </source>
</evidence>
<reference evidence="3" key="2">
    <citation type="submission" date="2021-10" db="EMBL/GenBank/DDBJ databases">
        <title>Phylogenomics reveals ancestral predisposition of the termite-cultivated fungus Termitomyces towards a domesticated lifestyle.</title>
        <authorList>
            <person name="Auxier B."/>
            <person name="Grum-Grzhimaylo A."/>
            <person name="Cardenas M.E."/>
            <person name="Lodge J.D."/>
            <person name="Laessoe T."/>
            <person name="Pedersen O."/>
            <person name="Smith M.E."/>
            <person name="Kuyper T.W."/>
            <person name="Franco-Molano E.A."/>
            <person name="Baroni T.J."/>
            <person name="Aanen D.K."/>
        </authorList>
    </citation>
    <scope>NUCLEOTIDE SEQUENCE</scope>
    <source>
        <strain evidence="3">D49</strain>
    </source>
</reference>
<dbReference type="GO" id="GO:0004180">
    <property type="term" value="F:carboxypeptidase activity"/>
    <property type="evidence" value="ECO:0007669"/>
    <property type="project" value="TreeGrafter"/>
</dbReference>
<comment type="caution">
    <text evidence="3">The sequence shown here is derived from an EMBL/GenBank/DDBJ whole genome shotgun (WGS) entry which is preliminary data.</text>
</comment>
<dbReference type="InterPro" id="IPR003137">
    <property type="entry name" value="PA_domain"/>
</dbReference>
<proteinExistence type="predicted"/>
<dbReference type="PANTHER" id="PTHR10404:SF46">
    <property type="entry name" value="VACUOLAR PROTEIN SORTING-ASSOCIATED PROTEIN 70"/>
    <property type="match status" value="1"/>
</dbReference>
<keyword evidence="4" id="KW-1185">Reference proteome</keyword>
<dbReference type="CDD" id="cd02121">
    <property type="entry name" value="PA_GCPII_like"/>
    <property type="match status" value="1"/>
</dbReference>
<sequence>MPPEKFPQEKSEQIPLPATEPDLPVSRKCLLFHRLAYVLIAVVGIKAIAHSYGPRRSYHPHGRHNNRLTVSEREELFLSVPTADSALAASRDYATHPHLAGSVEDLEDARVILKLFQTEFNISCPAIEPIFPAGTLESRNATLLLTSRDTDSPTSWIDVYYPVLNTPLDRSLQILGENGETVWTANLVEDGDPLDPEAAKYRDYIPTWHGLSKDGDVEGQLVYANYGSKEDYDSLVAAGVDLTRKIVITRYGKLFRGLKIKGAQELGAAGVLIYSDPRDDGFVTVDNGFAPYPAGPARNPTSVQRGSVQFLSSYPGDPTTPGYPSYENSEPEEGKNIPTIPSLPMVRDG</sequence>
<accession>A0A9P7GH87</accession>
<reference evidence="3" key="1">
    <citation type="submission" date="2021-02" db="EMBL/GenBank/DDBJ databases">
        <authorList>
            <person name="Nieuwenhuis M."/>
            <person name="Van De Peppel L.J.J."/>
        </authorList>
    </citation>
    <scope>NUCLEOTIDE SEQUENCE</scope>
    <source>
        <strain evidence="3">D49</strain>
    </source>
</reference>
<evidence type="ECO:0000256" key="1">
    <source>
        <dbReference type="SAM" id="MobiDB-lite"/>
    </source>
</evidence>